<name>Q0W3S3_METAR</name>
<feature type="domain" description="ABC transporter" evidence="9">
    <location>
        <begin position="3"/>
        <end position="231"/>
    </location>
</feature>
<dbReference type="Proteomes" id="UP000000663">
    <property type="component" value="Chromosome"/>
</dbReference>
<dbReference type="STRING" id="351160.RCIX1766"/>
<comment type="similarity">
    <text evidence="2">Belongs to the ABC transporter superfamily.</text>
</comment>
<keyword evidence="6" id="KW-0067">ATP-binding</keyword>
<evidence type="ECO:0000259" key="9">
    <source>
        <dbReference type="PROSITE" id="PS50893"/>
    </source>
</evidence>
<dbReference type="GO" id="GO:0005524">
    <property type="term" value="F:ATP binding"/>
    <property type="evidence" value="ECO:0007669"/>
    <property type="project" value="UniProtKB-KW"/>
</dbReference>
<evidence type="ECO:0000256" key="4">
    <source>
        <dbReference type="ARBA" id="ARBA00022475"/>
    </source>
</evidence>
<protein>
    <submittedName>
        <fullName evidence="10">ABC-type cobalt import system, ATPase component</fullName>
    </submittedName>
</protein>
<dbReference type="InterPro" id="IPR027417">
    <property type="entry name" value="P-loop_NTPase"/>
</dbReference>
<dbReference type="eggNOG" id="arCOG00202">
    <property type="taxonomic scope" value="Archaea"/>
</dbReference>
<dbReference type="InterPro" id="IPR003439">
    <property type="entry name" value="ABC_transporter-like_ATP-bd"/>
</dbReference>
<comment type="subcellular location">
    <subcellularLocation>
        <location evidence="1">Cell membrane</location>
        <topology evidence="1">Peripheral membrane protein</topology>
    </subcellularLocation>
</comment>
<evidence type="ECO:0000313" key="11">
    <source>
        <dbReference type="Proteomes" id="UP000000663"/>
    </source>
</evidence>
<dbReference type="InterPro" id="IPR015856">
    <property type="entry name" value="ABC_transpr_CbiO/EcfA_su"/>
</dbReference>
<evidence type="ECO:0000256" key="2">
    <source>
        <dbReference type="ARBA" id="ARBA00005417"/>
    </source>
</evidence>
<dbReference type="OrthoDB" id="35850at2157"/>
<keyword evidence="4" id="KW-1003">Cell membrane</keyword>
<dbReference type="GeneID" id="5143938"/>
<accession>Q0W3S3</accession>
<dbReference type="SMART" id="SM00382">
    <property type="entry name" value="AAA"/>
    <property type="match status" value="1"/>
</dbReference>
<dbReference type="PANTHER" id="PTHR43553:SF24">
    <property type="entry name" value="ENERGY-COUPLING FACTOR TRANSPORTER ATP-BINDING PROTEIN ECFA1"/>
    <property type="match status" value="1"/>
</dbReference>
<sequence>MPVKAEGVSHFYYDVTALDAVELEIGPGELVAVCGRNGSGKSTLLKCLAGLQKPSMGTVTIDGQPAAKARSKVGLAIQFPERALFGKTIYDDLAFAPKNAGLKDEDVSRRVAYAKEAIGMPDSLLTQPHASLSYGQKRLAGIASVLSARPAYLFLDEPTAGLDYPWKRRIAELLRSLNRSGVTIVIASHDPSFFADICSRLIILDGGQVVSDGAPVKVDLARAGIRSDTLALARKLKECGFDVPETFSPEDLADRVAEVIRRESAGHN</sequence>
<evidence type="ECO:0000256" key="6">
    <source>
        <dbReference type="ARBA" id="ARBA00022840"/>
    </source>
</evidence>
<keyword evidence="7" id="KW-0472">Membrane</keyword>
<dbReference type="CDD" id="cd03225">
    <property type="entry name" value="ABC_cobalt_CbiO_domain1"/>
    <property type="match status" value="1"/>
</dbReference>
<dbReference type="Pfam" id="PF00005">
    <property type="entry name" value="ABC_tran"/>
    <property type="match status" value="1"/>
</dbReference>
<dbReference type="EMBL" id="AM114193">
    <property type="protein sequence ID" value="CAJ36970.1"/>
    <property type="molecule type" value="Genomic_DNA"/>
</dbReference>
<reference evidence="10 11" key="1">
    <citation type="journal article" date="2006" name="Science">
        <title>Genome of rice cluster I archaea -- the key methane producers in the rice rhizosphere.</title>
        <authorList>
            <person name="Erkel C."/>
            <person name="Kube M."/>
            <person name="Reinhardt R."/>
            <person name="Liesack W."/>
        </authorList>
    </citation>
    <scope>NUCLEOTIDE SEQUENCE [LARGE SCALE GENOMIC DNA]</scope>
    <source>
        <strain evidence="11">DSM 22066 / NBRC 105507 / MRE50</strain>
    </source>
</reference>
<evidence type="ECO:0000256" key="8">
    <source>
        <dbReference type="ARBA" id="ARBA00025157"/>
    </source>
</evidence>
<evidence type="ECO:0000256" key="3">
    <source>
        <dbReference type="ARBA" id="ARBA00022448"/>
    </source>
</evidence>
<dbReference type="GO" id="GO:0016887">
    <property type="term" value="F:ATP hydrolysis activity"/>
    <property type="evidence" value="ECO:0007669"/>
    <property type="project" value="InterPro"/>
</dbReference>
<evidence type="ECO:0000256" key="7">
    <source>
        <dbReference type="ARBA" id="ARBA00023136"/>
    </source>
</evidence>
<keyword evidence="3" id="KW-0813">Transport</keyword>
<evidence type="ECO:0000256" key="1">
    <source>
        <dbReference type="ARBA" id="ARBA00004202"/>
    </source>
</evidence>
<comment type="function">
    <text evidence="8">Probably part of an ABC transporter complex. Responsible for energy coupling to the transport system.</text>
</comment>
<dbReference type="PANTHER" id="PTHR43553">
    <property type="entry name" value="HEAVY METAL TRANSPORTER"/>
    <property type="match status" value="1"/>
</dbReference>
<keyword evidence="5" id="KW-0547">Nucleotide-binding</keyword>
<dbReference type="PROSITE" id="PS50893">
    <property type="entry name" value="ABC_TRANSPORTER_2"/>
    <property type="match status" value="1"/>
</dbReference>
<dbReference type="PROSITE" id="PS00211">
    <property type="entry name" value="ABC_TRANSPORTER_1"/>
    <property type="match status" value="1"/>
</dbReference>
<organism evidence="10 11">
    <name type="scientific">Methanocella arvoryzae (strain DSM 22066 / NBRC 105507 / MRE50)</name>
    <dbReference type="NCBI Taxonomy" id="351160"/>
    <lineage>
        <taxon>Archaea</taxon>
        <taxon>Methanobacteriati</taxon>
        <taxon>Methanobacteriota</taxon>
        <taxon>Stenosarchaea group</taxon>
        <taxon>Methanomicrobia</taxon>
        <taxon>Methanocellales</taxon>
        <taxon>Methanocellaceae</taxon>
        <taxon>Methanocella</taxon>
    </lineage>
</organism>
<dbReference type="KEGG" id="rci:RCIX1766"/>
<evidence type="ECO:0000256" key="5">
    <source>
        <dbReference type="ARBA" id="ARBA00022741"/>
    </source>
</evidence>
<gene>
    <name evidence="10" type="primary">cbiO-4</name>
    <name evidence="10" type="ORF">RCIX1766</name>
</gene>
<dbReference type="Gene3D" id="3.40.50.300">
    <property type="entry name" value="P-loop containing nucleotide triphosphate hydrolases"/>
    <property type="match status" value="1"/>
</dbReference>
<dbReference type="AlphaFoldDB" id="Q0W3S3"/>
<evidence type="ECO:0000313" key="10">
    <source>
        <dbReference type="EMBL" id="CAJ36970.1"/>
    </source>
</evidence>
<dbReference type="InterPro" id="IPR050095">
    <property type="entry name" value="ECF_ABC_transporter_ATP-bd"/>
</dbReference>
<proteinExistence type="inferred from homology"/>
<keyword evidence="11" id="KW-1185">Reference proteome</keyword>
<dbReference type="InterPro" id="IPR003593">
    <property type="entry name" value="AAA+_ATPase"/>
</dbReference>
<dbReference type="GO" id="GO:0042626">
    <property type="term" value="F:ATPase-coupled transmembrane transporter activity"/>
    <property type="evidence" value="ECO:0007669"/>
    <property type="project" value="TreeGrafter"/>
</dbReference>
<dbReference type="GO" id="GO:0043190">
    <property type="term" value="C:ATP-binding cassette (ABC) transporter complex"/>
    <property type="evidence" value="ECO:0007669"/>
    <property type="project" value="TreeGrafter"/>
</dbReference>
<dbReference type="RefSeq" id="WP_012035596.1">
    <property type="nucleotide sequence ID" value="NC_009464.1"/>
</dbReference>
<dbReference type="SUPFAM" id="SSF52540">
    <property type="entry name" value="P-loop containing nucleoside triphosphate hydrolases"/>
    <property type="match status" value="1"/>
</dbReference>
<dbReference type="InterPro" id="IPR017871">
    <property type="entry name" value="ABC_transporter-like_CS"/>
</dbReference>